<proteinExistence type="predicted"/>
<evidence type="ECO:0000313" key="6">
    <source>
        <dbReference type="Proteomes" id="UP000280599"/>
    </source>
</evidence>
<dbReference type="Gene3D" id="3.90.1150.10">
    <property type="entry name" value="Aspartate Aminotransferase, domain 1"/>
    <property type="match status" value="1"/>
</dbReference>
<dbReference type="InterPro" id="IPR050881">
    <property type="entry name" value="LL-DAP_aminotransferase"/>
</dbReference>
<dbReference type="GO" id="GO:0030170">
    <property type="term" value="F:pyridoxal phosphate binding"/>
    <property type="evidence" value="ECO:0007669"/>
    <property type="project" value="InterPro"/>
</dbReference>
<dbReference type="InterPro" id="IPR015421">
    <property type="entry name" value="PyrdxlP-dep_Trfase_major"/>
</dbReference>
<evidence type="ECO:0000259" key="4">
    <source>
        <dbReference type="Pfam" id="PF00155"/>
    </source>
</evidence>
<reference evidence="5 6" key="1">
    <citation type="submission" date="2018-08" db="EMBL/GenBank/DDBJ databases">
        <title>Recombination of ecologically and evolutionarily significant loci maintains genetic cohesion in the Pseudomonas syringae species complex.</title>
        <authorList>
            <person name="Dillon M."/>
            <person name="Thakur S."/>
            <person name="Almeida R.N.D."/>
            <person name="Weir B.S."/>
            <person name="Guttman D.S."/>
        </authorList>
    </citation>
    <scope>NUCLEOTIDE SEQUENCE [LARGE SCALE GENOMIC DNA]</scope>
    <source>
        <strain evidence="5 6">ICMP 867</strain>
    </source>
</reference>
<gene>
    <name evidence="5" type="ORF">ALQ41_00735</name>
</gene>
<dbReference type="Proteomes" id="UP000280599">
    <property type="component" value="Unassembled WGS sequence"/>
</dbReference>
<feature type="domain" description="Aminotransferase class I/classII large" evidence="4">
    <location>
        <begin position="32"/>
        <end position="391"/>
    </location>
</feature>
<dbReference type="InterPro" id="IPR015424">
    <property type="entry name" value="PyrdxlP-dep_Trfase"/>
</dbReference>
<dbReference type="EMBL" id="RBPT01000418">
    <property type="protein sequence ID" value="RMO39234.1"/>
    <property type="molecule type" value="Genomic_DNA"/>
</dbReference>
<evidence type="ECO:0000256" key="3">
    <source>
        <dbReference type="ARBA" id="ARBA00022679"/>
    </source>
</evidence>
<dbReference type="PANTHER" id="PTHR42832:SF3">
    <property type="entry name" value="L-GLUTAMINE--4-(METHYLSULFANYL)-2-OXOBUTANOATE AMINOTRANSFERASE"/>
    <property type="match status" value="1"/>
</dbReference>
<keyword evidence="2" id="KW-0032">Aminotransferase</keyword>
<protein>
    <submittedName>
        <fullName evidence="5">Succinyldiaminopimelate transaminase</fullName>
    </submittedName>
</protein>
<dbReference type="InterPro" id="IPR004839">
    <property type="entry name" value="Aminotransferase_I/II_large"/>
</dbReference>
<dbReference type="InterPro" id="IPR015422">
    <property type="entry name" value="PyrdxlP-dep_Trfase_small"/>
</dbReference>
<sequence>MNNAMQLLQPYPFEKLRALLAGVTPNPEKRPVALSIGEPKHRSPDFVAKTLADNLDQMAVYPTTLGIPALREAIAGWCNRRFGVPQGWIDPARNVLPVNGTREALFAFTQTVVNRSDDGLVISPNPFYQIYEGAAFLAGAQPHYLPCLSDNGFNPDFDAVSADTWKRCQILFLCSPGNPTGALIPVETLKKLIALADEHDFVIAADECYSELYFDEQAPPPGLLSACVELGRQDFKRCVVFHSLSKRSNLPGLRSGFVAGDADILKAFLLYRTYHGCAMPVQTQLASIAAWNDEEHVRANRDLYREKFNAVLDILAPVLDVQRPDGGFYLWPNVGTDDAAFCRDLFIDQHVTAVPGSYLSREVDGVNPGAGRVRLALVAPLAECVEAAERIRAFLSK</sequence>
<dbReference type="AlphaFoldDB" id="A0A3M3V123"/>
<dbReference type="SUPFAM" id="SSF53383">
    <property type="entry name" value="PLP-dependent transferases"/>
    <property type="match status" value="1"/>
</dbReference>
<dbReference type="CDD" id="cd00609">
    <property type="entry name" value="AAT_like"/>
    <property type="match status" value="1"/>
</dbReference>
<comment type="cofactor">
    <cofactor evidence="1">
        <name>pyridoxal 5'-phosphate</name>
        <dbReference type="ChEBI" id="CHEBI:597326"/>
    </cofactor>
</comment>
<evidence type="ECO:0000256" key="2">
    <source>
        <dbReference type="ARBA" id="ARBA00022576"/>
    </source>
</evidence>
<name>A0A3M3V123_PSESG</name>
<comment type="caution">
    <text evidence="5">The sequence shown here is derived from an EMBL/GenBank/DDBJ whole genome shotgun (WGS) entry which is preliminary data.</text>
</comment>
<dbReference type="NCBIfam" id="TIGR03538">
    <property type="entry name" value="DapC_gpp"/>
    <property type="match status" value="1"/>
</dbReference>
<evidence type="ECO:0000256" key="1">
    <source>
        <dbReference type="ARBA" id="ARBA00001933"/>
    </source>
</evidence>
<dbReference type="Gene3D" id="3.40.640.10">
    <property type="entry name" value="Type I PLP-dependent aspartate aminotransferase-like (Major domain)"/>
    <property type="match status" value="1"/>
</dbReference>
<evidence type="ECO:0000313" key="5">
    <source>
        <dbReference type="EMBL" id="RMO39234.1"/>
    </source>
</evidence>
<dbReference type="GO" id="GO:0009016">
    <property type="term" value="F:succinyldiaminopimelate transaminase activity"/>
    <property type="evidence" value="ECO:0007669"/>
    <property type="project" value="InterPro"/>
</dbReference>
<dbReference type="PANTHER" id="PTHR42832">
    <property type="entry name" value="AMINO ACID AMINOTRANSFERASE"/>
    <property type="match status" value="1"/>
</dbReference>
<organism evidence="5 6">
    <name type="scientific">Pseudomonas savastanoi pv. glycinea</name>
    <name type="common">Pseudomonas syringae pv. glycinea</name>
    <dbReference type="NCBI Taxonomy" id="318"/>
    <lineage>
        <taxon>Bacteria</taxon>
        <taxon>Pseudomonadati</taxon>
        <taxon>Pseudomonadota</taxon>
        <taxon>Gammaproteobacteria</taxon>
        <taxon>Pseudomonadales</taxon>
        <taxon>Pseudomonadaceae</taxon>
        <taxon>Pseudomonas</taxon>
    </lineage>
</organism>
<dbReference type="Pfam" id="PF00155">
    <property type="entry name" value="Aminotran_1_2"/>
    <property type="match status" value="1"/>
</dbReference>
<dbReference type="GO" id="GO:0009089">
    <property type="term" value="P:lysine biosynthetic process via diaminopimelate"/>
    <property type="evidence" value="ECO:0007669"/>
    <property type="project" value="InterPro"/>
</dbReference>
<accession>A0A3M3V123</accession>
<keyword evidence="3" id="KW-0808">Transferase</keyword>
<dbReference type="RefSeq" id="WP_004667438.1">
    <property type="nucleotide sequence ID" value="NZ_RBOT01001130.1"/>
</dbReference>
<dbReference type="InterPro" id="IPR019878">
    <property type="entry name" value="DapC_beta/gammaproteobac"/>
</dbReference>